<evidence type="ECO:0000313" key="4">
    <source>
        <dbReference type="Proteomes" id="UP001189429"/>
    </source>
</evidence>
<reference evidence="3" key="1">
    <citation type="submission" date="2023-10" db="EMBL/GenBank/DDBJ databases">
        <authorList>
            <person name="Chen Y."/>
            <person name="Shah S."/>
            <person name="Dougan E. K."/>
            <person name="Thang M."/>
            <person name="Chan C."/>
        </authorList>
    </citation>
    <scope>NUCLEOTIDE SEQUENCE [LARGE SCALE GENOMIC DNA]</scope>
</reference>
<organism evidence="3 4">
    <name type="scientific">Prorocentrum cordatum</name>
    <dbReference type="NCBI Taxonomy" id="2364126"/>
    <lineage>
        <taxon>Eukaryota</taxon>
        <taxon>Sar</taxon>
        <taxon>Alveolata</taxon>
        <taxon>Dinophyceae</taxon>
        <taxon>Prorocentrales</taxon>
        <taxon>Prorocentraceae</taxon>
        <taxon>Prorocentrum</taxon>
    </lineage>
</organism>
<comment type="caution">
    <text evidence="3">The sequence shown here is derived from an EMBL/GenBank/DDBJ whole genome shotgun (WGS) entry which is preliminary data.</text>
</comment>
<protein>
    <submittedName>
        <fullName evidence="3">Uncharacterized protein</fullName>
    </submittedName>
</protein>
<gene>
    <name evidence="3" type="ORF">PCOR1329_LOCUS47778</name>
</gene>
<feature type="compositionally biased region" description="Basic and acidic residues" evidence="1">
    <location>
        <begin position="126"/>
        <end position="139"/>
    </location>
</feature>
<evidence type="ECO:0000256" key="2">
    <source>
        <dbReference type="SAM" id="Phobius"/>
    </source>
</evidence>
<proteinExistence type="predicted"/>
<keyword evidence="4" id="KW-1185">Reference proteome</keyword>
<dbReference type="EMBL" id="CAUYUJ010015759">
    <property type="protein sequence ID" value="CAK0857809.1"/>
    <property type="molecule type" value="Genomic_DNA"/>
</dbReference>
<keyword evidence="2" id="KW-0472">Membrane</keyword>
<feature type="region of interest" description="Disordered" evidence="1">
    <location>
        <begin position="114"/>
        <end position="152"/>
    </location>
</feature>
<evidence type="ECO:0000313" key="3">
    <source>
        <dbReference type="EMBL" id="CAK0857809.1"/>
    </source>
</evidence>
<name>A0ABN9UE55_9DINO</name>
<feature type="non-terminal residue" evidence="3">
    <location>
        <position position="227"/>
    </location>
</feature>
<sequence>ERAVTTWCTERYGTFVIVGVSVIYMAIAIDGISTTGMASTTVISMRIDAEVRAETAVDMDIQGLGFAHLDAEANACNGCFKAALKGKQDRIEEMKLRKQSEYVAQAMKPSFGDKLPKVLESADTDGTEKQKEKERDREASPTPVAQPPDSAALMKRPDLGWLQSLVGAKKQLPNRLARAQAAQVLEERVSDKMVAQVNKCIQAHFPKRAAPAAKARRINLTLGIING</sequence>
<keyword evidence="2" id="KW-1133">Transmembrane helix</keyword>
<accession>A0ABN9UE55</accession>
<keyword evidence="2" id="KW-0812">Transmembrane</keyword>
<feature type="non-terminal residue" evidence="3">
    <location>
        <position position="1"/>
    </location>
</feature>
<feature type="transmembrane region" description="Helical" evidence="2">
    <location>
        <begin position="12"/>
        <end position="29"/>
    </location>
</feature>
<dbReference type="Proteomes" id="UP001189429">
    <property type="component" value="Unassembled WGS sequence"/>
</dbReference>
<evidence type="ECO:0000256" key="1">
    <source>
        <dbReference type="SAM" id="MobiDB-lite"/>
    </source>
</evidence>